<feature type="domain" description="RNA polymerase Rpb2" evidence="15">
    <location>
        <begin position="564"/>
        <end position="623"/>
    </location>
</feature>
<dbReference type="Pfam" id="PF04563">
    <property type="entry name" value="RNA_pol_Rpb2_1"/>
    <property type="match status" value="1"/>
</dbReference>
<dbReference type="InterPro" id="IPR007642">
    <property type="entry name" value="RNA_pol_Rpb2_2"/>
</dbReference>
<keyword evidence="6" id="KW-0479">Metal-binding</keyword>
<dbReference type="PANTHER" id="PTHR20856">
    <property type="entry name" value="DNA-DIRECTED RNA POLYMERASE I SUBUNIT 2"/>
    <property type="match status" value="1"/>
</dbReference>
<organism evidence="16">
    <name type="scientific">viral metagenome</name>
    <dbReference type="NCBI Taxonomy" id="1070528"/>
    <lineage>
        <taxon>unclassified sequences</taxon>
        <taxon>metagenomes</taxon>
        <taxon>organismal metagenomes</taxon>
    </lineage>
</organism>
<dbReference type="EC" id="2.7.7.6" evidence="2"/>
<dbReference type="InterPro" id="IPR015712">
    <property type="entry name" value="DNA-dir_RNA_pol_su2"/>
</dbReference>
<evidence type="ECO:0000256" key="9">
    <source>
        <dbReference type="SAM" id="MobiDB-lite"/>
    </source>
</evidence>
<dbReference type="InterPro" id="IPR007120">
    <property type="entry name" value="DNA-dir_RNAP_su2_dom"/>
</dbReference>
<evidence type="ECO:0000256" key="1">
    <source>
        <dbReference type="ARBA" id="ARBA00006835"/>
    </source>
</evidence>
<evidence type="ECO:0000259" key="12">
    <source>
        <dbReference type="Pfam" id="PF04561"/>
    </source>
</evidence>
<evidence type="ECO:0000256" key="7">
    <source>
        <dbReference type="ARBA" id="ARBA00022833"/>
    </source>
</evidence>
<feature type="domain" description="RNA polymerase Rpb2" evidence="11">
    <location>
        <begin position="1105"/>
        <end position="1216"/>
    </location>
</feature>
<dbReference type="Pfam" id="PF04561">
    <property type="entry name" value="RNA_pol_Rpb2_2"/>
    <property type="match status" value="1"/>
</dbReference>
<dbReference type="EMBL" id="MN738960">
    <property type="protein sequence ID" value="QHT33224.1"/>
    <property type="molecule type" value="Genomic_DNA"/>
</dbReference>
<dbReference type="Gene3D" id="3.90.1110.10">
    <property type="entry name" value="RNA polymerase Rpb2, domain 2"/>
    <property type="match status" value="1"/>
</dbReference>
<dbReference type="CDD" id="cd00653">
    <property type="entry name" value="RNA_pol_B_RPB2"/>
    <property type="match status" value="1"/>
</dbReference>
<dbReference type="InterPro" id="IPR007646">
    <property type="entry name" value="RNA_pol_Rpb2_4"/>
</dbReference>
<evidence type="ECO:0000256" key="3">
    <source>
        <dbReference type="ARBA" id="ARBA00022478"/>
    </source>
</evidence>
<feature type="domain" description="RNA polymerase beta subunit protrusion" evidence="13">
    <location>
        <begin position="23"/>
        <end position="409"/>
    </location>
</feature>
<accession>A0A6C0EVM0</accession>
<keyword evidence="5" id="KW-0548">Nucleotidyltransferase</keyword>
<dbReference type="PROSITE" id="PS01166">
    <property type="entry name" value="RNA_POL_BETA"/>
    <property type="match status" value="1"/>
</dbReference>
<dbReference type="InterPro" id="IPR007644">
    <property type="entry name" value="RNA_pol_bsu_protrusion"/>
</dbReference>
<evidence type="ECO:0000259" key="13">
    <source>
        <dbReference type="Pfam" id="PF04563"/>
    </source>
</evidence>
<dbReference type="Pfam" id="PF04565">
    <property type="entry name" value="RNA_pol_Rpb2_3"/>
    <property type="match status" value="1"/>
</dbReference>
<dbReference type="Pfam" id="PF00562">
    <property type="entry name" value="RNA_pol_Rpb2_6"/>
    <property type="match status" value="1"/>
</dbReference>
<feature type="domain" description="DNA-directed RNA polymerase subunit 2 hybrid-binding" evidence="10">
    <location>
        <begin position="735"/>
        <end position="1102"/>
    </location>
</feature>
<dbReference type="InterPro" id="IPR007641">
    <property type="entry name" value="RNA_pol_Rpb2_7"/>
</dbReference>
<dbReference type="GO" id="GO:0006351">
    <property type="term" value="P:DNA-templated transcription"/>
    <property type="evidence" value="ECO:0007669"/>
    <property type="project" value="InterPro"/>
</dbReference>
<evidence type="ECO:0000256" key="8">
    <source>
        <dbReference type="ARBA" id="ARBA00023163"/>
    </source>
</evidence>
<dbReference type="Gene3D" id="2.40.50.150">
    <property type="match status" value="1"/>
</dbReference>
<evidence type="ECO:0000313" key="16">
    <source>
        <dbReference type="EMBL" id="QHT33224.1"/>
    </source>
</evidence>
<sequence>MTMNSKIAWSVIDSFFDDNPNILVKHHLASYNDFITNGIKRIFKEKNPIVLQKEQNPEDNTFNLRCELYMGGKLGNKLYFGKPVIYDDEINGAEKRVHFMYPNEARLRNMTYGTTIHYDVEIEFIMRDSQGSIIQNSVTLEKIFLGRFPIMLQSELCILNGMNPSVRFNMGECRNDYGGYFIIDGKEKFIISQEKFADNMLYIRTYDDKGELYSHSADIRTVSEDASKPERTMSVRIVAPSARYSNGQIVVVIPNVRKPIPLFIVMRALGVISDKDIIEYCLLDLEKNESMIDLFIPSIHDANKIFTQEIALKFISTFTKSKTTSHVHDILMNYFLPQIGELNYINKAYYLGYIVYKLLLVCTKVDKETDRDNFKFKRVDSPGRLLYDLFKEYFSLQQANIRLAADREYYMNASRYNTSDSFPTLLTLNQSEIFKDRVVESGLKRAFKGNWGSVEHTKKIGVVQDVNRLSYNSFISGLRKINLPIDSSSKSIKPRLLHGSQWGIIDPVDTPDGANCGLHKSMTLMCHITTGFSGQPMIKWMRNTIGMKLLEECPRKYLYSATKILINGAWLGVVSTPDIVTKQIKTYRRYGLISPFISVNWDIQSNEIYIFTDGGRLCRPLFFYDDVAGEYSFQKKEAAALLQSGELKWHNLVGCKESKTIKEYETDTATIYTPMGLYGVQDIVALKNTRTPDILEYIDTSEAESTLITLSYGPRDKLYTHMEIHPSLMYGFMGNQIVYPENNPLPRNAFACGQAKQAVSTYSTNFISRIDKMGVMLNYGQIPIVKSRYLKHINNEEHPCGENVIVAIMCYSGYNVEDSILFNEGSVKRGMFRTTYFNSYETREESAKDKGVVSESRILNIEKEANVVGLKPGYEYDHLDMYGMIKENTELNDKMVLIGKVKSNSNNPDKQLDDSVYPKKGQLGFVDKTFITENEEGTRLAKVRIREERMPNIGDKFASRAGQKGTVGVLIREQDMPFTAEGLRPDIIINPHAIPSRMTIGQLVETLTGKACALYGAFGDCTAFVNTGPKEKRFGTLLVNQGYHSSGSEILYNGMTGEQIQSDIYIGPTYYMRLKHMVKDKINYRARGPRTLLTRQTVQGRANDGGLRIGEMERDGIIAHGISHFLEESMMVRGDEYYMAVCNKTGTIAIYNSMRDLFISPMADGPVKFTGNLLSEMNIDKITRFGRSFSIVRVPYSFKLLLQELMTMNVTMRIITEDNIDQLESMSYSKTINKLMYNDGDNVSNSEIIESIIEKNKSNSLVGNVVSKTARKVELSSRQENTNAVLLDNQKAQEQMLKDIENLGWRLDERVLVSELAREGEGAGAVATGSKEGEATPGKYRYTFTSLILDGNGSPTEIWDGDAEGYGTFPTTHPVGWSDKDLVYHDGVKIPDEVMANELARNQTPNNWMSSYVNIFQEYQKIMYKKKMMEQAKEQADAGILAGEAGVMPMSPLALPSPEYAATSPEYAASSPVYGASSPVYGASSPVYGQAAVAPGPRQLSYGAMAMGAEGQTPSPVSSTVSSPMVRLGNVLTPVPGFQPLSPMYASPQLSPQSSILEVKAPEKKDSSDGNDGGQAGVGSKTVTISASAL</sequence>
<dbReference type="InterPro" id="IPR007645">
    <property type="entry name" value="RNA_pol_Rpb2_3"/>
</dbReference>
<evidence type="ECO:0000256" key="4">
    <source>
        <dbReference type="ARBA" id="ARBA00022679"/>
    </source>
</evidence>
<name>A0A6C0EVM0_9ZZZZ</name>
<evidence type="ECO:0000256" key="2">
    <source>
        <dbReference type="ARBA" id="ARBA00012418"/>
    </source>
</evidence>
<dbReference type="Gene3D" id="3.90.1800.10">
    <property type="entry name" value="RNA polymerase alpha subunit dimerisation domain"/>
    <property type="match status" value="1"/>
</dbReference>
<feature type="domain" description="RNA polymerase Rpb2" evidence="14">
    <location>
        <begin position="466"/>
        <end position="528"/>
    </location>
</feature>
<keyword evidence="4" id="KW-0808">Transferase</keyword>
<dbReference type="GO" id="GO:0003677">
    <property type="term" value="F:DNA binding"/>
    <property type="evidence" value="ECO:0007669"/>
    <property type="project" value="InterPro"/>
</dbReference>
<evidence type="ECO:0000256" key="5">
    <source>
        <dbReference type="ARBA" id="ARBA00022695"/>
    </source>
</evidence>
<comment type="similarity">
    <text evidence="1">Belongs to the RNA polymerase beta chain family.</text>
</comment>
<dbReference type="GO" id="GO:0000428">
    <property type="term" value="C:DNA-directed RNA polymerase complex"/>
    <property type="evidence" value="ECO:0007669"/>
    <property type="project" value="UniProtKB-KW"/>
</dbReference>
<dbReference type="Pfam" id="PF04566">
    <property type="entry name" value="RNA_pol_Rpb2_4"/>
    <property type="match status" value="1"/>
</dbReference>
<dbReference type="InterPro" id="IPR007121">
    <property type="entry name" value="RNA_pol_bsu_CS"/>
</dbReference>
<feature type="compositionally biased region" description="Polar residues" evidence="9">
    <location>
        <begin position="1581"/>
        <end position="1590"/>
    </location>
</feature>
<dbReference type="InterPro" id="IPR037034">
    <property type="entry name" value="RNA_pol_Rpb2_2_sf"/>
</dbReference>
<dbReference type="Gene3D" id="2.40.270.10">
    <property type="entry name" value="DNA-directed RNA polymerase, subunit 2, domain 6"/>
    <property type="match status" value="1"/>
</dbReference>
<keyword evidence="3" id="KW-0240">DNA-directed RNA polymerase</keyword>
<evidence type="ECO:0000259" key="10">
    <source>
        <dbReference type="Pfam" id="PF00562"/>
    </source>
</evidence>
<protein>
    <recommendedName>
        <fullName evidence="2">DNA-directed RNA polymerase</fullName>
        <ecNumber evidence="2">2.7.7.6</ecNumber>
    </recommendedName>
</protein>
<feature type="region of interest" description="Disordered" evidence="9">
    <location>
        <begin position="1543"/>
        <end position="1590"/>
    </location>
</feature>
<feature type="domain" description="RNA polymerase Rpb2" evidence="12">
    <location>
        <begin position="245"/>
        <end position="380"/>
    </location>
</feature>
<dbReference type="GO" id="GO:0046872">
    <property type="term" value="F:metal ion binding"/>
    <property type="evidence" value="ECO:0007669"/>
    <property type="project" value="UniProtKB-KW"/>
</dbReference>
<reference evidence="16" key="1">
    <citation type="journal article" date="2020" name="Nature">
        <title>Giant virus diversity and host interactions through global metagenomics.</title>
        <authorList>
            <person name="Schulz F."/>
            <person name="Roux S."/>
            <person name="Paez-Espino D."/>
            <person name="Jungbluth S."/>
            <person name="Walsh D.A."/>
            <person name="Denef V.J."/>
            <person name="McMahon K.D."/>
            <person name="Konstantinidis K.T."/>
            <person name="Eloe-Fadrosh E.A."/>
            <person name="Kyrpides N.C."/>
            <person name="Woyke T."/>
        </authorList>
    </citation>
    <scope>NUCLEOTIDE SEQUENCE</scope>
    <source>
        <strain evidence="16">GVMAG-M-3300009161-34</strain>
    </source>
</reference>
<dbReference type="GO" id="GO:0032549">
    <property type="term" value="F:ribonucleoside binding"/>
    <property type="evidence" value="ECO:0007669"/>
    <property type="project" value="InterPro"/>
</dbReference>
<evidence type="ECO:0000259" key="15">
    <source>
        <dbReference type="Pfam" id="PF04566"/>
    </source>
</evidence>
<evidence type="ECO:0000259" key="14">
    <source>
        <dbReference type="Pfam" id="PF04565"/>
    </source>
</evidence>
<dbReference type="SUPFAM" id="SSF64484">
    <property type="entry name" value="beta and beta-prime subunits of DNA dependent RNA-polymerase"/>
    <property type="match status" value="1"/>
</dbReference>
<dbReference type="InterPro" id="IPR037033">
    <property type="entry name" value="DNA-dir_RNAP_su2_hyb_sf"/>
</dbReference>
<keyword evidence="8" id="KW-0804">Transcription</keyword>
<keyword evidence="7" id="KW-0862">Zinc</keyword>
<dbReference type="Pfam" id="PF04560">
    <property type="entry name" value="RNA_pol_Rpb2_7"/>
    <property type="match status" value="1"/>
</dbReference>
<proteinExistence type="inferred from homology"/>
<dbReference type="Gene3D" id="3.90.1100.10">
    <property type="match status" value="2"/>
</dbReference>
<dbReference type="InterPro" id="IPR014724">
    <property type="entry name" value="RNA_pol_RPB2_OB-fold"/>
</dbReference>
<evidence type="ECO:0000259" key="11">
    <source>
        <dbReference type="Pfam" id="PF04560"/>
    </source>
</evidence>
<dbReference type="GO" id="GO:0003899">
    <property type="term" value="F:DNA-directed RNA polymerase activity"/>
    <property type="evidence" value="ECO:0007669"/>
    <property type="project" value="UniProtKB-EC"/>
</dbReference>
<evidence type="ECO:0000256" key="6">
    <source>
        <dbReference type="ARBA" id="ARBA00022723"/>
    </source>
</evidence>